<feature type="transmembrane region" description="Helical" evidence="14">
    <location>
        <begin position="108"/>
        <end position="127"/>
    </location>
</feature>
<dbReference type="Proteomes" id="UP000783686">
    <property type="component" value="Unassembled WGS sequence"/>
</dbReference>
<dbReference type="GO" id="GO:0030030">
    <property type="term" value="P:cell projection organization"/>
    <property type="evidence" value="ECO:0007669"/>
    <property type="project" value="UniProtKB-KW"/>
</dbReference>
<evidence type="ECO:0000256" key="6">
    <source>
        <dbReference type="ARBA" id="ARBA00022554"/>
    </source>
</evidence>
<keyword evidence="16" id="KW-1185">Reference proteome</keyword>
<evidence type="ECO:0000256" key="10">
    <source>
        <dbReference type="ARBA" id="ARBA00023069"/>
    </source>
</evidence>
<dbReference type="PANTHER" id="PTHR13306:SF6">
    <property type="entry name" value="TRANSMEMBRANE PROTEIN 138"/>
    <property type="match status" value="1"/>
</dbReference>
<dbReference type="OrthoDB" id="189688at2759"/>
<keyword evidence="7 14" id="KW-0812">Transmembrane</keyword>
<keyword evidence="12" id="KW-0325">Glycoprotein</keyword>
<dbReference type="EMBL" id="CAJFCW020000002">
    <property type="protein sequence ID" value="CAG9095341.1"/>
    <property type="molecule type" value="Genomic_DNA"/>
</dbReference>
<proteinExistence type="inferred from homology"/>
<dbReference type="PANTHER" id="PTHR13306">
    <property type="entry name" value="TRANSMEMBRANE PROTEIN 138"/>
    <property type="match status" value="1"/>
</dbReference>
<evidence type="ECO:0000256" key="5">
    <source>
        <dbReference type="ARBA" id="ARBA00014515"/>
    </source>
</evidence>
<feature type="transmembrane region" description="Helical" evidence="14">
    <location>
        <begin position="76"/>
        <end position="96"/>
    </location>
</feature>
<dbReference type="Pfam" id="PF14935">
    <property type="entry name" value="TMEM138"/>
    <property type="match status" value="1"/>
</dbReference>
<dbReference type="GO" id="GO:0005929">
    <property type="term" value="C:cilium"/>
    <property type="evidence" value="ECO:0007669"/>
    <property type="project" value="UniProtKB-SubCell"/>
</dbReference>
<evidence type="ECO:0000256" key="7">
    <source>
        <dbReference type="ARBA" id="ARBA00022692"/>
    </source>
</evidence>
<evidence type="ECO:0000256" key="4">
    <source>
        <dbReference type="ARBA" id="ARBA00010572"/>
    </source>
</evidence>
<evidence type="ECO:0000313" key="15">
    <source>
        <dbReference type="EMBL" id="CAD5212231.1"/>
    </source>
</evidence>
<protein>
    <recommendedName>
        <fullName evidence="5">Transmembrane protein 138</fullName>
    </recommendedName>
</protein>
<dbReference type="InterPro" id="IPR024133">
    <property type="entry name" value="TM_138"/>
</dbReference>
<dbReference type="Proteomes" id="UP000614601">
    <property type="component" value="Unassembled WGS sequence"/>
</dbReference>
<dbReference type="GO" id="GO:0005774">
    <property type="term" value="C:vacuolar membrane"/>
    <property type="evidence" value="ECO:0007669"/>
    <property type="project" value="UniProtKB-SubCell"/>
</dbReference>
<comment type="subcellular location">
    <subcellularLocation>
        <location evidence="3">Cell projection</location>
        <location evidence="3">Cilium</location>
    </subcellularLocation>
    <subcellularLocation>
        <location evidence="2">Vacuole membrane</location>
        <topology evidence="2">Multi-pass membrane protein</topology>
    </subcellularLocation>
</comment>
<keyword evidence="6" id="KW-0926">Vacuole</keyword>
<keyword evidence="10" id="KW-0969">Cilium</keyword>
<comment type="similarity">
    <text evidence="4">Belongs to the TMEM138 family.</text>
</comment>
<evidence type="ECO:0000313" key="16">
    <source>
        <dbReference type="Proteomes" id="UP000614601"/>
    </source>
</evidence>
<organism evidence="15 16">
    <name type="scientific">Bursaphelenchus okinawaensis</name>
    <dbReference type="NCBI Taxonomy" id="465554"/>
    <lineage>
        <taxon>Eukaryota</taxon>
        <taxon>Metazoa</taxon>
        <taxon>Ecdysozoa</taxon>
        <taxon>Nematoda</taxon>
        <taxon>Chromadorea</taxon>
        <taxon>Rhabditida</taxon>
        <taxon>Tylenchina</taxon>
        <taxon>Tylenchomorpha</taxon>
        <taxon>Aphelenchoidea</taxon>
        <taxon>Aphelenchoididae</taxon>
        <taxon>Bursaphelenchus</taxon>
    </lineage>
</organism>
<sequence>MTSKYNQVMPLHMTIIAADMFFNLAATAAYDKNTAQLMIFILQDILLVMGVVILLITFSSTFVFRAGLMEVLAKEFWFTFLVSILYLVSCIALHVISLKDRWSVENYFWPGYLHAIYLTQRLLIPYITRIRNGYGSRYVSGSDLSPSTYSKILMYLMAMHKIDSLESLAFLGWVGKTERS</sequence>
<keyword evidence="13" id="KW-0966">Cell projection</keyword>
<evidence type="ECO:0000256" key="9">
    <source>
        <dbReference type="ARBA" id="ARBA00022989"/>
    </source>
</evidence>
<keyword evidence="11 14" id="KW-0472">Membrane</keyword>
<feature type="transmembrane region" description="Helical" evidence="14">
    <location>
        <begin position="12"/>
        <end position="30"/>
    </location>
</feature>
<reference evidence="15" key="1">
    <citation type="submission" date="2020-09" db="EMBL/GenBank/DDBJ databases">
        <authorList>
            <person name="Kikuchi T."/>
        </authorList>
    </citation>
    <scope>NUCLEOTIDE SEQUENCE</scope>
    <source>
        <strain evidence="15">SH1</strain>
    </source>
</reference>
<comment type="function">
    <text evidence="1">Required for ciliogenesis.</text>
</comment>
<keyword evidence="9 14" id="KW-1133">Transmembrane helix</keyword>
<accession>A0A811K8Y7</accession>
<evidence type="ECO:0000256" key="14">
    <source>
        <dbReference type="SAM" id="Phobius"/>
    </source>
</evidence>
<evidence type="ECO:0000256" key="1">
    <source>
        <dbReference type="ARBA" id="ARBA00003709"/>
    </source>
</evidence>
<evidence type="ECO:0000256" key="11">
    <source>
        <dbReference type="ARBA" id="ARBA00023136"/>
    </source>
</evidence>
<evidence type="ECO:0000256" key="12">
    <source>
        <dbReference type="ARBA" id="ARBA00023180"/>
    </source>
</evidence>
<evidence type="ECO:0000256" key="3">
    <source>
        <dbReference type="ARBA" id="ARBA00004138"/>
    </source>
</evidence>
<feature type="transmembrane region" description="Helical" evidence="14">
    <location>
        <begin position="36"/>
        <end position="64"/>
    </location>
</feature>
<comment type="caution">
    <text evidence="15">The sequence shown here is derived from an EMBL/GenBank/DDBJ whole genome shotgun (WGS) entry which is preliminary data.</text>
</comment>
<name>A0A811K8Y7_9BILA</name>
<evidence type="ECO:0000256" key="8">
    <source>
        <dbReference type="ARBA" id="ARBA00022794"/>
    </source>
</evidence>
<evidence type="ECO:0000256" key="2">
    <source>
        <dbReference type="ARBA" id="ARBA00004128"/>
    </source>
</evidence>
<dbReference type="EMBL" id="CAJFDH010000002">
    <property type="protein sequence ID" value="CAD5212231.1"/>
    <property type="molecule type" value="Genomic_DNA"/>
</dbReference>
<dbReference type="AlphaFoldDB" id="A0A811K8Y7"/>
<keyword evidence="8" id="KW-0970">Cilium biogenesis/degradation</keyword>
<evidence type="ECO:0000256" key="13">
    <source>
        <dbReference type="ARBA" id="ARBA00023273"/>
    </source>
</evidence>
<gene>
    <name evidence="15" type="ORF">BOKJ2_LOCUS4099</name>
</gene>